<dbReference type="Proteomes" id="UP001230426">
    <property type="component" value="Unassembled WGS sequence"/>
</dbReference>
<comment type="caution">
    <text evidence="1">The sequence shown here is derived from an EMBL/GenBank/DDBJ whole genome shotgun (WGS) entry which is preliminary data.</text>
</comment>
<keyword evidence="2" id="KW-1185">Reference proteome</keyword>
<name>A0ABT9RM15_9ACTN</name>
<evidence type="ECO:0000313" key="2">
    <source>
        <dbReference type="Proteomes" id="UP001230426"/>
    </source>
</evidence>
<proteinExistence type="predicted"/>
<organism evidence="1 2">
    <name type="scientific">Streptosporangium brasiliense</name>
    <dbReference type="NCBI Taxonomy" id="47480"/>
    <lineage>
        <taxon>Bacteria</taxon>
        <taxon>Bacillati</taxon>
        <taxon>Actinomycetota</taxon>
        <taxon>Actinomycetes</taxon>
        <taxon>Streptosporangiales</taxon>
        <taxon>Streptosporangiaceae</taxon>
        <taxon>Streptosporangium</taxon>
    </lineage>
</organism>
<evidence type="ECO:0000313" key="1">
    <source>
        <dbReference type="EMBL" id="MDP9870113.1"/>
    </source>
</evidence>
<sequence length="67" mass="7181">MNLTWRTASVELVEGYRMTGPDGAPTGRVEEARVAFEGGFAHIEVPGTGHIDVVSAPAVRLITYRPA</sequence>
<protein>
    <recommendedName>
        <fullName evidence="3">DUF1918 domain-containing protein</fullName>
    </recommendedName>
</protein>
<dbReference type="EMBL" id="JAUSRB010000002">
    <property type="protein sequence ID" value="MDP9870113.1"/>
    <property type="molecule type" value="Genomic_DNA"/>
</dbReference>
<dbReference type="RefSeq" id="WP_306874928.1">
    <property type="nucleotide sequence ID" value="NZ_JAUSRB010000002.1"/>
</dbReference>
<gene>
    <name evidence="1" type="ORF">J2S55_009379</name>
</gene>
<accession>A0ABT9RM15</accession>
<reference evidence="1 2" key="1">
    <citation type="submission" date="2023-07" db="EMBL/GenBank/DDBJ databases">
        <title>Sequencing the genomes of 1000 actinobacteria strains.</title>
        <authorList>
            <person name="Klenk H.-P."/>
        </authorList>
    </citation>
    <scope>NUCLEOTIDE SEQUENCE [LARGE SCALE GENOMIC DNA]</scope>
    <source>
        <strain evidence="1 2">DSM 44109</strain>
    </source>
</reference>
<evidence type="ECO:0008006" key="3">
    <source>
        <dbReference type="Google" id="ProtNLM"/>
    </source>
</evidence>